<dbReference type="Gene3D" id="3.40.30.10">
    <property type="entry name" value="Glutaredoxin"/>
    <property type="match status" value="1"/>
</dbReference>
<organism evidence="3 4">
    <name type="scientific">Duganella guangzhouensis</name>
    <dbReference type="NCBI Taxonomy" id="2666084"/>
    <lineage>
        <taxon>Bacteria</taxon>
        <taxon>Pseudomonadati</taxon>
        <taxon>Pseudomonadota</taxon>
        <taxon>Betaproteobacteria</taxon>
        <taxon>Burkholderiales</taxon>
        <taxon>Oxalobacteraceae</taxon>
        <taxon>Telluria group</taxon>
        <taxon>Duganella</taxon>
    </lineage>
</organism>
<feature type="transmembrane region" description="Helical" evidence="1">
    <location>
        <begin position="6"/>
        <end position="26"/>
    </location>
</feature>
<evidence type="ECO:0000313" key="3">
    <source>
        <dbReference type="EMBL" id="MRW89233.1"/>
    </source>
</evidence>
<evidence type="ECO:0000259" key="2">
    <source>
        <dbReference type="PROSITE" id="PS51352"/>
    </source>
</evidence>
<dbReference type="InterPro" id="IPR036249">
    <property type="entry name" value="Thioredoxin-like_sf"/>
</dbReference>
<evidence type="ECO:0000256" key="1">
    <source>
        <dbReference type="SAM" id="Phobius"/>
    </source>
</evidence>
<accession>A0A6I2KTZ8</accession>
<evidence type="ECO:0000313" key="4">
    <source>
        <dbReference type="Proteomes" id="UP000433309"/>
    </source>
</evidence>
<dbReference type="Pfam" id="PF00578">
    <property type="entry name" value="AhpC-TSA"/>
    <property type="match status" value="1"/>
</dbReference>
<keyword evidence="1" id="KW-0472">Membrane</keyword>
<name>A0A6I2KTZ8_9BURK</name>
<dbReference type="RefSeq" id="WP_154373514.1">
    <property type="nucleotide sequence ID" value="NZ_WKJK01000002.1"/>
</dbReference>
<dbReference type="Proteomes" id="UP000433309">
    <property type="component" value="Unassembled WGS sequence"/>
</dbReference>
<dbReference type="EMBL" id="WKJK01000002">
    <property type="protein sequence ID" value="MRW89233.1"/>
    <property type="molecule type" value="Genomic_DNA"/>
</dbReference>
<dbReference type="InterPro" id="IPR000866">
    <property type="entry name" value="AhpC/TSA"/>
</dbReference>
<feature type="domain" description="Thioredoxin" evidence="2">
    <location>
        <begin position="48"/>
        <end position="182"/>
    </location>
</feature>
<reference evidence="3 4" key="1">
    <citation type="submission" date="2019-11" db="EMBL/GenBank/DDBJ databases">
        <title>Novel species isolated from a subtropical stream in China.</title>
        <authorList>
            <person name="Lu H."/>
        </authorList>
    </citation>
    <scope>NUCLEOTIDE SEQUENCE [LARGE SCALE GENOMIC DNA]</scope>
    <source>
        <strain evidence="3 4">FT80W</strain>
    </source>
</reference>
<dbReference type="AlphaFoldDB" id="A0A6I2KTZ8"/>
<keyword evidence="1" id="KW-0812">Transmembrane</keyword>
<sequence>MTTVYFILGFFALVLLVMMVVLVALARQIGVLFERIAPVGAMVNDSGPKIGELAPSFRLDSLTGGSIQVGAAGSGSTLLFFLSPSCPVCKQLIPVLKDIDSSERAWLRVQLASDGSAAPHRQFIEQQQLQAFPYVLSEQLGVTYRVARLPFAVLLDADGVVRAKGLVNNREQLESLFNAVETGHASIQAYAQYQSAHS</sequence>
<gene>
    <name evidence="3" type="ORF">GJ699_04475</name>
</gene>
<protein>
    <submittedName>
        <fullName evidence="3">Redoxin domain-containing protein</fullName>
    </submittedName>
</protein>
<proteinExistence type="predicted"/>
<dbReference type="InterPro" id="IPR013766">
    <property type="entry name" value="Thioredoxin_domain"/>
</dbReference>
<dbReference type="PROSITE" id="PS51352">
    <property type="entry name" value="THIOREDOXIN_2"/>
    <property type="match status" value="1"/>
</dbReference>
<keyword evidence="4" id="KW-1185">Reference proteome</keyword>
<dbReference type="GO" id="GO:0016491">
    <property type="term" value="F:oxidoreductase activity"/>
    <property type="evidence" value="ECO:0007669"/>
    <property type="project" value="InterPro"/>
</dbReference>
<keyword evidence="1" id="KW-1133">Transmembrane helix</keyword>
<dbReference type="GO" id="GO:0016209">
    <property type="term" value="F:antioxidant activity"/>
    <property type="evidence" value="ECO:0007669"/>
    <property type="project" value="InterPro"/>
</dbReference>
<dbReference type="SUPFAM" id="SSF52833">
    <property type="entry name" value="Thioredoxin-like"/>
    <property type="match status" value="1"/>
</dbReference>
<comment type="caution">
    <text evidence="3">The sequence shown here is derived from an EMBL/GenBank/DDBJ whole genome shotgun (WGS) entry which is preliminary data.</text>
</comment>